<dbReference type="PROSITE" id="PS00662">
    <property type="entry name" value="T2SP_E"/>
    <property type="match status" value="1"/>
</dbReference>
<evidence type="ECO:0000313" key="4">
    <source>
        <dbReference type="Proteomes" id="UP001208935"/>
    </source>
</evidence>
<gene>
    <name evidence="3" type="primary">trbB</name>
    <name evidence="3" type="ORF">D5039_05655</name>
</gene>
<dbReference type="SUPFAM" id="SSF52540">
    <property type="entry name" value="P-loop containing nucleoside triphosphate hydrolases"/>
    <property type="match status" value="1"/>
</dbReference>
<dbReference type="Pfam" id="PF00437">
    <property type="entry name" value="T2SSE"/>
    <property type="match status" value="1"/>
</dbReference>
<evidence type="ECO:0000313" key="3">
    <source>
        <dbReference type="EMBL" id="MCW5320676.1"/>
    </source>
</evidence>
<dbReference type="EMBL" id="QZCW01000001">
    <property type="protein sequence ID" value="MCW5320676.1"/>
    <property type="molecule type" value="Genomic_DNA"/>
</dbReference>
<dbReference type="CDD" id="cd01130">
    <property type="entry name" value="VirB11-like_ATPase"/>
    <property type="match status" value="1"/>
</dbReference>
<dbReference type="InterPro" id="IPR027417">
    <property type="entry name" value="P-loop_NTPase"/>
</dbReference>
<accession>A0ABT3KQS7</accession>
<dbReference type="GeneID" id="77321598"/>
<organism evidence="3 4">
    <name type="scientific">Verminephrobacter aporrectodeae subsp. tuberculatae</name>
    <dbReference type="NCBI Taxonomy" id="1110392"/>
    <lineage>
        <taxon>Bacteria</taxon>
        <taxon>Pseudomonadati</taxon>
        <taxon>Pseudomonadota</taxon>
        <taxon>Betaproteobacteria</taxon>
        <taxon>Burkholderiales</taxon>
        <taxon>Comamonadaceae</taxon>
        <taxon>Verminephrobacter</taxon>
    </lineage>
</organism>
<dbReference type="InterPro" id="IPR001482">
    <property type="entry name" value="T2SS/T4SS_dom"/>
</dbReference>
<name>A0ABT3KQS7_9BURK</name>
<reference evidence="4" key="1">
    <citation type="submission" date="2023-07" db="EMBL/GenBank/DDBJ databases">
        <title>Verminephrobacter genomes.</title>
        <authorList>
            <person name="Lund M.B."/>
        </authorList>
    </citation>
    <scope>NUCLEOTIDE SEQUENCE [LARGE SCALE GENOMIC DNA]</scope>
    <source>
        <strain evidence="4">AtM5-05</strain>
    </source>
</reference>
<protein>
    <submittedName>
        <fullName evidence="3">P-type conjugative transfer ATPase TrbB</fullName>
    </submittedName>
</protein>
<dbReference type="RefSeq" id="WP_010103414.1">
    <property type="nucleotide sequence ID" value="NZ_QZCW01000001.1"/>
</dbReference>
<evidence type="ECO:0000256" key="1">
    <source>
        <dbReference type="ARBA" id="ARBA00006611"/>
    </source>
</evidence>
<comment type="caution">
    <text evidence="3">The sequence shown here is derived from an EMBL/GenBank/DDBJ whole genome shotgun (WGS) entry which is preliminary data.</text>
</comment>
<dbReference type="PANTHER" id="PTHR30486">
    <property type="entry name" value="TWITCHING MOTILITY PROTEIN PILT"/>
    <property type="match status" value="1"/>
</dbReference>
<keyword evidence="4" id="KW-1185">Reference proteome</keyword>
<dbReference type="InterPro" id="IPR050921">
    <property type="entry name" value="T4SS_GSP_E_ATPase"/>
</dbReference>
<dbReference type="Gene3D" id="3.30.450.90">
    <property type="match status" value="1"/>
</dbReference>
<dbReference type="Gene3D" id="3.40.50.300">
    <property type="entry name" value="P-loop containing nucleotide triphosphate hydrolases"/>
    <property type="match status" value="1"/>
</dbReference>
<dbReference type="NCBIfam" id="TIGR02782">
    <property type="entry name" value="TrbB_P"/>
    <property type="match status" value="1"/>
</dbReference>
<evidence type="ECO:0000259" key="2">
    <source>
        <dbReference type="PROSITE" id="PS00662"/>
    </source>
</evidence>
<dbReference type="PANTHER" id="PTHR30486:SF6">
    <property type="entry name" value="TYPE IV PILUS RETRACTATION ATPASE PILT"/>
    <property type="match status" value="1"/>
</dbReference>
<sequence>MDIGHSAQQASSVSLSRAEYEQRIAEKLKRELGSVICELLEEPTVIEIMLNPNGRLWVERLGAPMQQIGIMPASQAESLMGTVASTLRTQITAHNPILECELPLDGSRFEALIPPVVSGPTFTIRKKAIRVFTLDDYVENGIMTQQQCAAIKAAVRNRRNVLVVGGTGTGKTTLTNAIISYMAECSPQDRIAIIEDTGELQCSAENAVLMRAVDHVDMTRLLKATMRLRPDRILVGEVRDGAALALLKAWNTGHPGGAATVHANSAPAGLIRMEQLVAEATQAPMHTLIAEAIDLIISIEKIAHVGRRIKEVVTVEGHDGVHYITKPI</sequence>
<comment type="similarity">
    <text evidence="1">Belongs to the GSP E family.</text>
</comment>
<feature type="domain" description="Bacterial type II secretion system protein E" evidence="2">
    <location>
        <begin position="226"/>
        <end position="240"/>
    </location>
</feature>
<dbReference type="InterPro" id="IPR014149">
    <property type="entry name" value="Conjug-transfer_TrbB"/>
</dbReference>
<proteinExistence type="inferred from homology"/>
<dbReference type="Proteomes" id="UP001208935">
    <property type="component" value="Unassembled WGS sequence"/>
</dbReference>